<organism evidence="1 2">
    <name type="scientific">Lentibacter algarum</name>
    <dbReference type="NCBI Taxonomy" id="576131"/>
    <lineage>
        <taxon>Bacteria</taxon>
        <taxon>Pseudomonadati</taxon>
        <taxon>Pseudomonadota</taxon>
        <taxon>Alphaproteobacteria</taxon>
        <taxon>Rhodobacterales</taxon>
        <taxon>Roseobacteraceae</taxon>
        <taxon>Lentibacter</taxon>
    </lineage>
</organism>
<gene>
    <name evidence="1" type="ORF">SAMN05444486_1147</name>
</gene>
<evidence type="ECO:0000313" key="2">
    <source>
        <dbReference type="Proteomes" id="UP000199026"/>
    </source>
</evidence>
<dbReference type="AlphaFoldDB" id="A0A1H3NMY2"/>
<sequence>MPDREPTQIPQHFIFALVEDFSHMAFSCAVDPLRIANLISEKELYTVRRQGFWHQRRLEEIDTPENIFGSPKSEHLQKFLSNIR</sequence>
<reference evidence="1 2" key="1">
    <citation type="submission" date="2016-10" db="EMBL/GenBank/DDBJ databases">
        <authorList>
            <person name="de Groot N.N."/>
        </authorList>
    </citation>
    <scope>NUCLEOTIDE SEQUENCE [LARGE SCALE GENOMIC DNA]</scope>
    <source>
        <strain evidence="1 2">DSM 24677</strain>
    </source>
</reference>
<dbReference type="STRING" id="576131.SAMN05444486_1147"/>
<dbReference type="EMBL" id="FNPR01000014">
    <property type="protein sequence ID" value="SDY90164.1"/>
    <property type="molecule type" value="Genomic_DNA"/>
</dbReference>
<accession>A0A1H3NMY2</accession>
<dbReference type="Proteomes" id="UP000199026">
    <property type="component" value="Unassembled WGS sequence"/>
</dbReference>
<proteinExistence type="predicted"/>
<evidence type="ECO:0000313" key="1">
    <source>
        <dbReference type="EMBL" id="SDY90164.1"/>
    </source>
</evidence>
<name>A0A1H3NMY2_9RHOB</name>
<keyword evidence="2" id="KW-1185">Reference proteome</keyword>
<protein>
    <submittedName>
        <fullName evidence="1">Uncharacterized protein</fullName>
    </submittedName>
</protein>